<dbReference type="Proteomes" id="UP001071777">
    <property type="component" value="Unassembled WGS sequence"/>
</dbReference>
<accession>A0ABQ8P259</accession>
<reference evidence="2" key="1">
    <citation type="submission" date="2022-10" db="EMBL/GenBank/DDBJ databases">
        <title>Adaptive evolution leads to modifications in subtelomeric GC content in a zoonotic Cryptosporidium species.</title>
        <authorList>
            <person name="Li J."/>
            <person name="Feng Y."/>
            <person name="Xiao L."/>
        </authorList>
    </citation>
    <scope>NUCLEOTIDE SEQUENCE</scope>
    <source>
        <strain evidence="2">25894</strain>
    </source>
</reference>
<protein>
    <submittedName>
        <fullName evidence="2">Uncharacterized protein</fullName>
    </submittedName>
</protein>
<evidence type="ECO:0000256" key="1">
    <source>
        <dbReference type="SAM" id="MobiDB-lite"/>
    </source>
</evidence>
<name>A0ABQ8P259_9CRYT</name>
<feature type="region of interest" description="Disordered" evidence="1">
    <location>
        <begin position="115"/>
        <end position="138"/>
    </location>
</feature>
<proteinExistence type="predicted"/>
<gene>
    <name evidence="2" type="ORF">OJ252_3495</name>
</gene>
<evidence type="ECO:0000313" key="3">
    <source>
        <dbReference type="Proteomes" id="UP001071777"/>
    </source>
</evidence>
<evidence type="ECO:0000313" key="2">
    <source>
        <dbReference type="EMBL" id="KAJ1605349.1"/>
    </source>
</evidence>
<dbReference type="EMBL" id="JAPCXB010000180">
    <property type="protein sequence ID" value="KAJ1605349.1"/>
    <property type="molecule type" value="Genomic_DNA"/>
</dbReference>
<comment type="caution">
    <text evidence="2">The sequence shown here is derived from an EMBL/GenBank/DDBJ whole genome shotgun (WGS) entry which is preliminary data.</text>
</comment>
<feature type="region of interest" description="Disordered" evidence="1">
    <location>
        <begin position="549"/>
        <end position="578"/>
    </location>
</feature>
<keyword evidence="3" id="KW-1185">Reference proteome</keyword>
<sequence length="1031" mass="107244">MILLKAISHEVVSGLQGLAETHDLGGDALGDISDPELLKKLVEPLLGVHLLPWVVGKDAVEARVDDSRDQVQHLARERLAGNLGAALFGRLLDLLVGIGGCGGLGVQLLSCSRERPRHGHSGDRGRGSAVGGRGDGGSVGGRADLADTLIHGSLHGCSPNDAAPLGLGGMWVETVLDPKPVLPMLPAKEPERLMGGGGWVPCGGNCFTPWAREDRGAPAPRPALPGGYETLGELVHAHADAGLEGAAHSKHCVLLLVLVLVLELLLLLVNAGIGAEGREDLDDGEGEAGLAEAQGAHELRGGVVDPVSESGGVDGLVIGGQGGEELHGGDDPAGVGEDLGVLDDLSGDALVISVELSGRLEDGDLLDKVLESKYLRALAGRHVAPDLDGVPEVPRTQIADERRPHVKLLLLEPPGQQLREALHGVLGLAGVLPQPDPGGLRVDGDDGQGLVPAVQVAGLDEVLQVVHNHVTQHLLRVLQLVLLEVLLLHVVQVHASELYRQDEGLREEPPLYADVNGGVNVAGNQELVDDVLLLSGPLPLSQTVQPGAARVGVGDLGPRDGDPAAALERSPSEDATRAGAKETGLVLALALAWGPKWTVGSLCAIRLLVETSSLAGEVGPEGVGVAAGLARLGLPVRRSGRGVALAQLLEELLGVEGLVGGELCGGPGESREVAAAQVGGAVLVAHPRKGGRGRVEHRARAVLLVDGQELPLELLLLRDDPTLPAQELRSGGAGRVEVEPQHGRDVQTSLRGVLGEHVLNQAPGELFIGAVGLLALLLAVANKVALVEQLVEYVRVGNDLRVCGDSVEAKLGLSSRFAGERDQLAGEGKVHSAGLVVPGRYIGRRAGVRGEGVDADLVIVGRSCKDPGDDRGPEVLHAPLLGVELGEDLGLLVVQESPADGLAVLPRGQQQVGVNRGELYGHDPLLVGRHGLLKRVGDIPQIPELQRGVPVVVVPHHDLGWLARDPRQGRRPGSLSRVPERNRALLHLQVPYGGVAVAGGGGHDVRDLWIPLERGDVKVPMLVFLARLIVV</sequence>
<organism evidence="2 3">
    <name type="scientific">Cryptosporidium canis</name>
    <dbReference type="NCBI Taxonomy" id="195482"/>
    <lineage>
        <taxon>Eukaryota</taxon>
        <taxon>Sar</taxon>
        <taxon>Alveolata</taxon>
        <taxon>Apicomplexa</taxon>
        <taxon>Conoidasida</taxon>
        <taxon>Coccidia</taxon>
        <taxon>Eucoccidiorida</taxon>
        <taxon>Eimeriorina</taxon>
        <taxon>Cryptosporidiidae</taxon>
        <taxon>Cryptosporidium</taxon>
    </lineage>
</organism>
<feature type="compositionally biased region" description="Gly residues" evidence="1">
    <location>
        <begin position="128"/>
        <end position="138"/>
    </location>
</feature>